<evidence type="ECO:0008006" key="4">
    <source>
        <dbReference type="Google" id="ProtNLM"/>
    </source>
</evidence>
<comment type="caution">
    <text evidence="2">The sequence shown here is derived from an EMBL/GenBank/DDBJ whole genome shotgun (WGS) entry which is preliminary data.</text>
</comment>
<dbReference type="EMBL" id="JBEHZE010000001">
    <property type="protein sequence ID" value="MEX6631987.1"/>
    <property type="molecule type" value="Genomic_DNA"/>
</dbReference>
<accession>A0ABV3YZM5</accession>
<dbReference type="Proteomes" id="UP001560685">
    <property type="component" value="Unassembled WGS sequence"/>
</dbReference>
<dbReference type="PROSITE" id="PS51257">
    <property type="entry name" value="PROKAR_LIPOPROTEIN"/>
    <property type="match status" value="1"/>
</dbReference>
<evidence type="ECO:0000313" key="3">
    <source>
        <dbReference type="Proteomes" id="UP001560685"/>
    </source>
</evidence>
<name>A0ABV3YZM5_9PROT</name>
<protein>
    <recommendedName>
        <fullName evidence="4">Secreted protein</fullName>
    </recommendedName>
</protein>
<feature type="region of interest" description="Disordered" evidence="1">
    <location>
        <begin position="177"/>
        <end position="196"/>
    </location>
</feature>
<dbReference type="RefSeq" id="WP_369311627.1">
    <property type="nucleotide sequence ID" value="NZ_JBEHZE010000001.1"/>
</dbReference>
<evidence type="ECO:0000313" key="2">
    <source>
        <dbReference type="EMBL" id="MEX6631987.1"/>
    </source>
</evidence>
<feature type="compositionally biased region" description="Basic and acidic residues" evidence="1">
    <location>
        <begin position="187"/>
        <end position="196"/>
    </location>
</feature>
<evidence type="ECO:0000256" key="1">
    <source>
        <dbReference type="SAM" id="MobiDB-lite"/>
    </source>
</evidence>
<organism evidence="2 3">
    <name type="scientific">Hyphococcus lacteus</name>
    <dbReference type="NCBI Taxonomy" id="3143536"/>
    <lineage>
        <taxon>Bacteria</taxon>
        <taxon>Pseudomonadati</taxon>
        <taxon>Pseudomonadota</taxon>
        <taxon>Alphaproteobacteria</taxon>
        <taxon>Parvularculales</taxon>
        <taxon>Parvularculaceae</taxon>
        <taxon>Hyphococcus</taxon>
    </lineage>
</organism>
<reference evidence="2 3" key="1">
    <citation type="submission" date="2024-05" db="EMBL/GenBank/DDBJ databases">
        <title>Three bacterial strains, DH-69, EH-24, and ECK-19 isolated from coastal sediments.</title>
        <authorList>
            <person name="Ye Y.-Q."/>
            <person name="Du Z.-J."/>
        </authorList>
    </citation>
    <scope>NUCLEOTIDE SEQUENCE [LARGE SCALE GENOMIC DNA]</scope>
    <source>
        <strain evidence="2 3">ECK-19</strain>
    </source>
</reference>
<keyword evidence="3" id="KW-1185">Reference proteome</keyword>
<gene>
    <name evidence="2" type="ORF">ABFZ84_00350</name>
</gene>
<proteinExistence type="predicted"/>
<sequence length="196" mass="22011">MRILLFITAFIFVGCAPKQSPADAFFETLSAHCGKSYAGEITSNDAADADYADAPLVMEVRTCSEDEIRIPFHIDDNRSRTWVITRTGDGLRLKHIHRHMDGTLDPVTNYGGDSARFDGHRVEFPVDEFSVALFEKEGLTAAVTNTWAIELSDDQFAYELFRENRTFRAEFDLTQSVKSPPAPWGEKMNDETGEGH</sequence>